<dbReference type="InterPro" id="IPR023485">
    <property type="entry name" value="Ptyr_pPase"/>
</dbReference>
<dbReference type="Pfam" id="PF01451">
    <property type="entry name" value="LMWPc"/>
    <property type="match status" value="1"/>
</dbReference>
<dbReference type="SUPFAM" id="SSF52788">
    <property type="entry name" value="Phosphotyrosine protein phosphatases I"/>
    <property type="match status" value="1"/>
</dbReference>
<organism evidence="9 10">
    <name type="scientific">Caballeronia grimmiae</name>
    <dbReference type="NCBI Taxonomy" id="1071679"/>
    <lineage>
        <taxon>Bacteria</taxon>
        <taxon>Pseudomonadati</taxon>
        <taxon>Pseudomonadota</taxon>
        <taxon>Betaproteobacteria</taxon>
        <taxon>Burkholderiales</taxon>
        <taxon>Burkholderiaceae</taxon>
        <taxon>Caballeronia</taxon>
    </lineage>
</organism>
<evidence type="ECO:0000259" key="7">
    <source>
        <dbReference type="SMART" id="SM00226"/>
    </source>
</evidence>
<comment type="catalytic activity">
    <reaction evidence="5">
        <text>O-phospho-L-tyrosyl-[protein] + H2O = L-tyrosyl-[protein] + phosphate</text>
        <dbReference type="Rhea" id="RHEA:10684"/>
        <dbReference type="Rhea" id="RHEA-COMP:10136"/>
        <dbReference type="Rhea" id="RHEA-COMP:20101"/>
        <dbReference type="ChEBI" id="CHEBI:15377"/>
        <dbReference type="ChEBI" id="CHEBI:43474"/>
        <dbReference type="ChEBI" id="CHEBI:46858"/>
        <dbReference type="ChEBI" id="CHEBI:61978"/>
        <dbReference type="EC" id="3.1.3.48"/>
    </reaction>
</comment>
<evidence type="ECO:0000313" key="8">
    <source>
        <dbReference type="EMBL" id="GGD87479.1"/>
    </source>
</evidence>
<evidence type="ECO:0000313" key="10">
    <source>
        <dbReference type="Proteomes" id="UP000027439"/>
    </source>
</evidence>
<feature type="domain" description="Phosphotyrosine protein phosphatase I" evidence="7">
    <location>
        <begin position="3"/>
        <end position="140"/>
    </location>
</feature>
<feature type="active site" evidence="6">
    <location>
        <position position="15"/>
    </location>
</feature>
<dbReference type="EMBL" id="JFHE01000005">
    <property type="protein sequence ID" value="KDR35917.1"/>
    <property type="molecule type" value="Genomic_DNA"/>
</dbReference>
<dbReference type="PANTHER" id="PTHR11717">
    <property type="entry name" value="LOW MOLECULAR WEIGHT PROTEIN TYROSINE PHOSPHATASE"/>
    <property type="match status" value="1"/>
</dbReference>
<dbReference type="RefSeq" id="WP_035962287.1">
    <property type="nucleotide sequence ID" value="NZ_BMEG01000009.1"/>
</dbReference>
<evidence type="ECO:0000313" key="11">
    <source>
        <dbReference type="Proteomes" id="UP000597138"/>
    </source>
</evidence>
<feature type="active site" description="Proton donor" evidence="6">
    <location>
        <position position="114"/>
    </location>
</feature>
<evidence type="ECO:0000256" key="1">
    <source>
        <dbReference type="ARBA" id="ARBA00011063"/>
    </source>
</evidence>
<dbReference type="Proteomes" id="UP000027439">
    <property type="component" value="Unassembled WGS sequence"/>
</dbReference>
<proteinExistence type="inferred from homology"/>
<dbReference type="PRINTS" id="PR00719">
    <property type="entry name" value="LMWPTPASE"/>
</dbReference>
<dbReference type="Proteomes" id="UP000597138">
    <property type="component" value="Unassembled WGS sequence"/>
</dbReference>
<evidence type="ECO:0000256" key="3">
    <source>
        <dbReference type="ARBA" id="ARBA00022801"/>
    </source>
</evidence>
<dbReference type="AlphaFoldDB" id="A0A069P609"/>
<sequence>MIRSVLMVCEGNVCRSPVAAALLAHELADVEVTSAGTAALVGAPVDAVIGELAQAHGIALDSHVARQLDASLVRDADLILTMTLAQCDWVKAAFPSARGKVFRLCEQDKADVMDPYRRHRTVSELAFAQIRYGISQWTHRLNEPQ</sequence>
<protein>
    <recommendedName>
        <fullName evidence="2">protein-tyrosine-phosphatase</fullName>
        <ecNumber evidence="2">3.1.3.48</ecNumber>
    </recommendedName>
</protein>
<comment type="caution">
    <text evidence="9">The sequence shown here is derived from an EMBL/GenBank/DDBJ whole genome shotgun (WGS) entry which is preliminary data.</text>
</comment>
<reference evidence="9 10" key="2">
    <citation type="submission" date="2014-03" db="EMBL/GenBank/DDBJ databases">
        <title>Draft Genome Sequences of Four Burkholderia Strains.</title>
        <authorList>
            <person name="Liu X.Y."/>
            <person name="Li C.X."/>
            <person name="Xu J.H."/>
        </authorList>
    </citation>
    <scope>NUCLEOTIDE SEQUENCE [LARGE SCALE GENOMIC DNA]</scope>
    <source>
        <strain evidence="9 10">R27</strain>
    </source>
</reference>
<evidence type="ECO:0000256" key="6">
    <source>
        <dbReference type="PIRSR" id="PIRSR617867-1"/>
    </source>
</evidence>
<feature type="active site" description="Nucleophile" evidence="6">
    <location>
        <position position="9"/>
    </location>
</feature>
<evidence type="ECO:0000313" key="9">
    <source>
        <dbReference type="EMBL" id="KDR35917.1"/>
    </source>
</evidence>
<dbReference type="InterPro" id="IPR050438">
    <property type="entry name" value="LMW_PTPase"/>
</dbReference>
<dbReference type="eggNOG" id="COG0394">
    <property type="taxonomic scope" value="Bacteria"/>
</dbReference>
<reference evidence="8" key="1">
    <citation type="journal article" date="2014" name="Int. J. Syst. Evol. Microbiol.">
        <title>Complete genome of a new Firmicutes species belonging to the dominant human colonic microbiota ('Ruminococcus bicirculans') reveals two chromosomes and a selective capacity to utilize plant glucans.</title>
        <authorList>
            <consortium name="NISC Comparative Sequencing Program"/>
            <person name="Wegmann U."/>
            <person name="Louis P."/>
            <person name="Goesmann A."/>
            <person name="Henrissat B."/>
            <person name="Duncan S.H."/>
            <person name="Flint H.J."/>
        </authorList>
    </citation>
    <scope>NUCLEOTIDE SEQUENCE</scope>
    <source>
        <strain evidence="8">CGMCC 1.11013</strain>
    </source>
</reference>
<dbReference type="PANTHER" id="PTHR11717:SF31">
    <property type="entry name" value="LOW MOLECULAR WEIGHT PROTEIN-TYROSINE-PHOSPHATASE ETP-RELATED"/>
    <property type="match status" value="1"/>
</dbReference>
<dbReference type="SMART" id="SM00226">
    <property type="entry name" value="LMWPc"/>
    <property type="match status" value="1"/>
</dbReference>
<keyword evidence="11" id="KW-1185">Reference proteome</keyword>
<dbReference type="InterPro" id="IPR017867">
    <property type="entry name" value="Tyr_phospatase_low_mol_wt"/>
</dbReference>
<dbReference type="EC" id="3.1.3.48" evidence="2"/>
<reference evidence="11" key="3">
    <citation type="journal article" date="2019" name="Int. J. Syst. Evol. Microbiol.">
        <title>The Global Catalogue of Microorganisms (GCM) 10K type strain sequencing project: providing services to taxonomists for standard genome sequencing and annotation.</title>
        <authorList>
            <consortium name="The Broad Institute Genomics Platform"/>
            <consortium name="The Broad Institute Genome Sequencing Center for Infectious Disease"/>
            <person name="Wu L."/>
            <person name="Ma J."/>
        </authorList>
    </citation>
    <scope>NUCLEOTIDE SEQUENCE [LARGE SCALE GENOMIC DNA]</scope>
    <source>
        <strain evidence="11">CGMCC 1.11013</strain>
    </source>
</reference>
<evidence type="ECO:0000256" key="5">
    <source>
        <dbReference type="ARBA" id="ARBA00051722"/>
    </source>
</evidence>
<evidence type="ECO:0000256" key="4">
    <source>
        <dbReference type="ARBA" id="ARBA00022912"/>
    </source>
</evidence>
<dbReference type="EMBL" id="BMEG01000009">
    <property type="protein sequence ID" value="GGD87479.1"/>
    <property type="molecule type" value="Genomic_DNA"/>
</dbReference>
<keyword evidence="3" id="KW-0378">Hydrolase</keyword>
<name>A0A069P609_9BURK</name>
<evidence type="ECO:0000256" key="2">
    <source>
        <dbReference type="ARBA" id="ARBA00013064"/>
    </source>
</evidence>
<dbReference type="Gene3D" id="3.40.50.2300">
    <property type="match status" value="1"/>
</dbReference>
<gene>
    <name evidence="9" type="ORF">BG57_25365</name>
    <name evidence="8" type="ORF">GCM10010985_47560</name>
</gene>
<accession>A0A069P609</accession>
<dbReference type="GO" id="GO:0004725">
    <property type="term" value="F:protein tyrosine phosphatase activity"/>
    <property type="evidence" value="ECO:0007669"/>
    <property type="project" value="UniProtKB-EC"/>
</dbReference>
<dbReference type="STRING" id="1071679.BG57_25365"/>
<dbReference type="OrthoDB" id="9784339at2"/>
<dbReference type="InterPro" id="IPR036196">
    <property type="entry name" value="Ptyr_pPase_sf"/>
</dbReference>
<comment type="similarity">
    <text evidence="1">Belongs to the low molecular weight phosphotyrosine protein phosphatase family.</text>
</comment>
<keyword evidence="4" id="KW-0904">Protein phosphatase</keyword>
<reference evidence="8" key="4">
    <citation type="submission" date="2024-05" db="EMBL/GenBank/DDBJ databases">
        <authorList>
            <person name="Sun Q."/>
            <person name="Zhou Y."/>
        </authorList>
    </citation>
    <scope>NUCLEOTIDE SEQUENCE</scope>
    <source>
        <strain evidence="8">CGMCC 1.11013</strain>
    </source>
</reference>